<feature type="domain" description="UVR" evidence="8">
    <location>
        <begin position="206"/>
        <end position="241"/>
    </location>
</feature>
<dbReference type="InterPro" id="IPR004791">
    <property type="entry name" value="UvrC"/>
</dbReference>
<dbReference type="FunFam" id="3.40.1440.10:FF:000001">
    <property type="entry name" value="UvrABC system protein C"/>
    <property type="match status" value="1"/>
</dbReference>
<dbReference type="RefSeq" id="WP_092129319.1">
    <property type="nucleotide sequence ID" value="NZ_FMYU01000010.1"/>
</dbReference>
<evidence type="ECO:0000313" key="12">
    <source>
        <dbReference type="Proteomes" id="UP000199411"/>
    </source>
</evidence>
<dbReference type="SUPFAM" id="SSF47781">
    <property type="entry name" value="RuvA domain 2-like"/>
    <property type="match status" value="1"/>
</dbReference>
<keyword evidence="2 7" id="KW-0227">DNA damage</keyword>
<dbReference type="Proteomes" id="UP000199411">
    <property type="component" value="Unassembled WGS sequence"/>
</dbReference>
<evidence type="ECO:0000259" key="9">
    <source>
        <dbReference type="PROSITE" id="PS50164"/>
    </source>
</evidence>
<dbReference type="InterPro" id="IPR000305">
    <property type="entry name" value="GIY-YIG_endonuc"/>
</dbReference>
<dbReference type="PROSITE" id="PS50164">
    <property type="entry name" value="GIY_YIG"/>
    <property type="match status" value="1"/>
</dbReference>
<evidence type="ECO:0000256" key="2">
    <source>
        <dbReference type="ARBA" id="ARBA00022763"/>
    </source>
</evidence>
<keyword evidence="5 7" id="KW-0234">DNA repair</keyword>
<dbReference type="Pfam" id="PF22920">
    <property type="entry name" value="UvrC_RNaseH"/>
    <property type="match status" value="1"/>
</dbReference>
<accession>A0A1G6Q2M7</accession>
<sequence>MNGVEIFLDKTLLRQIPKLSGVYKIYSSQNELLYIGKAKNLRNRLASYLRKNIDPYKQKMIQEAHSVEIIVTKNEEEALLLESNLIKEQRPPYNIVFRDDKSYPYLRITYSENFPRVTYSRRIKNKDDFYFGPFPSAESLHMLIKVIKDSYKIIQKDDKSCQKTNQKPCIYYQMKKCLAPCAQMVSKQDYLKLIDEIKLLLSKNHDVLKNKIIEQIKKYANEEQFEKAIELRDSLEAINILKEKPIVTDTKAQILDCFAFLEKDDITCVYVLNVRLGKVIAGRSFFFNKSFDLESKQEFVIQYYLQGELLPKKILISEPLELSNSIFEKKVEIVFPKKGENLKILELAKNNAKEQLDLHLSKLKANLEVFKQIKLLLGLEKIPYYFDVFDIAHISFEYVVAGVVRFDISGFNKSYYRKYKLESKFEYESMKEAICRHINLIKNSKLILPDVVILDGGPIQLKAASFCGVKAIAIAKEKIDHKTIRSLYDVEDSVYLEHGKVETDKKVLNFLQKLRDEAHRFANTYHRNLRSKTTIASALDRIEFIGPKRKKELFEKFGSIENIKNAPLKDIASIKGISESIAQMIKEKLKDF</sequence>
<dbReference type="GO" id="GO:0009381">
    <property type="term" value="F:excinuclease ABC activity"/>
    <property type="evidence" value="ECO:0007669"/>
    <property type="project" value="UniProtKB-UniRule"/>
</dbReference>
<feature type="domain" description="GIY-YIG" evidence="9">
    <location>
        <begin position="18"/>
        <end position="95"/>
    </location>
</feature>
<comment type="subunit">
    <text evidence="7">Interacts with UvrB in an incision complex.</text>
</comment>
<keyword evidence="1 7" id="KW-0963">Cytoplasm</keyword>
<dbReference type="NCBIfam" id="TIGR00194">
    <property type="entry name" value="uvrC"/>
    <property type="match status" value="1"/>
</dbReference>
<evidence type="ECO:0000256" key="7">
    <source>
        <dbReference type="HAMAP-Rule" id="MF_00203"/>
    </source>
</evidence>
<evidence type="ECO:0000259" key="10">
    <source>
        <dbReference type="PROSITE" id="PS50165"/>
    </source>
</evidence>
<dbReference type="SUPFAM" id="SSF82771">
    <property type="entry name" value="GIY-YIG endonuclease"/>
    <property type="match status" value="1"/>
</dbReference>
<dbReference type="GO" id="GO:0005737">
    <property type="term" value="C:cytoplasm"/>
    <property type="evidence" value="ECO:0007669"/>
    <property type="project" value="UniProtKB-SubCell"/>
</dbReference>
<organism evidence="11 12">
    <name type="scientific">Desulfurella multipotens</name>
    <dbReference type="NCBI Taxonomy" id="79269"/>
    <lineage>
        <taxon>Bacteria</taxon>
        <taxon>Pseudomonadati</taxon>
        <taxon>Campylobacterota</taxon>
        <taxon>Desulfurellia</taxon>
        <taxon>Desulfurellales</taxon>
        <taxon>Desulfurellaceae</taxon>
        <taxon>Desulfurella</taxon>
    </lineage>
</organism>
<evidence type="ECO:0000313" key="11">
    <source>
        <dbReference type="EMBL" id="SDC85875.1"/>
    </source>
</evidence>
<keyword evidence="12" id="KW-1185">Reference proteome</keyword>
<comment type="subcellular location">
    <subcellularLocation>
        <location evidence="7">Cytoplasm</location>
    </subcellularLocation>
</comment>
<dbReference type="InterPro" id="IPR001943">
    <property type="entry name" value="UVR_dom"/>
</dbReference>
<keyword evidence="6 7" id="KW-0742">SOS response</keyword>
<dbReference type="GO" id="GO:0006289">
    <property type="term" value="P:nucleotide-excision repair"/>
    <property type="evidence" value="ECO:0007669"/>
    <property type="project" value="UniProtKB-UniRule"/>
</dbReference>
<dbReference type="PANTHER" id="PTHR30562:SF1">
    <property type="entry name" value="UVRABC SYSTEM PROTEIN C"/>
    <property type="match status" value="1"/>
</dbReference>
<dbReference type="GO" id="GO:0003677">
    <property type="term" value="F:DNA binding"/>
    <property type="evidence" value="ECO:0007669"/>
    <property type="project" value="UniProtKB-UniRule"/>
</dbReference>
<dbReference type="AlphaFoldDB" id="A0A1G6Q2M7"/>
<dbReference type="PANTHER" id="PTHR30562">
    <property type="entry name" value="UVRC/OXIDOREDUCTASE"/>
    <property type="match status" value="1"/>
</dbReference>
<dbReference type="InterPro" id="IPR010994">
    <property type="entry name" value="RuvA_2-like"/>
</dbReference>
<keyword evidence="4 7" id="KW-0267">Excision nuclease</keyword>
<evidence type="ECO:0000259" key="8">
    <source>
        <dbReference type="PROSITE" id="PS50151"/>
    </source>
</evidence>
<reference evidence="12" key="1">
    <citation type="submission" date="2016-10" db="EMBL/GenBank/DDBJ databases">
        <authorList>
            <person name="Varghese N."/>
            <person name="Submissions S."/>
        </authorList>
    </citation>
    <scope>NUCLEOTIDE SEQUENCE [LARGE SCALE GENOMIC DNA]</scope>
    <source>
        <strain evidence="12">DSM 8415</strain>
    </source>
</reference>
<dbReference type="InterPro" id="IPR035901">
    <property type="entry name" value="GIY-YIG_endonuc_sf"/>
</dbReference>
<dbReference type="Pfam" id="PF14520">
    <property type="entry name" value="HHH_5"/>
    <property type="match status" value="1"/>
</dbReference>
<dbReference type="CDD" id="cd10434">
    <property type="entry name" value="GIY-YIG_UvrC_Cho"/>
    <property type="match status" value="1"/>
</dbReference>
<keyword evidence="3 7" id="KW-0228">DNA excision</keyword>
<evidence type="ECO:0000256" key="6">
    <source>
        <dbReference type="ARBA" id="ARBA00023236"/>
    </source>
</evidence>
<dbReference type="PROSITE" id="PS50165">
    <property type="entry name" value="UVRC"/>
    <property type="match status" value="1"/>
</dbReference>
<dbReference type="Gene3D" id="1.10.150.20">
    <property type="entry name" value="5' to 3' exonuclease, C-terminal subdomain"/>
    <property type="match status" value="1"/>
</dbReference>
<evidence type="ECO:0000256" key="3">
    <source>
        <dbReference type="ARBA" id="ARBA00022769"/>
    </source>
</evidence>
<dbReference type="PROSITE" id="PS50151">
    <property type="entry name" value="UVR"/>
    <property type="match status" value="1"/>
</dbReference>
<dbReference type="HAMAP" id="MF_00203">
    <property type="entry name" value="UvrC"/>
    <property type="match status" value="1"/>
</dbReference>
<feature type="domain" description="UvrC family homology region profile" evidence="10">
    <location>
        <begin position="258"/>
        <end position="464"/>
    </location>
</feature>
<dbReference type="SMART" id="SM00465">
    <property type="entry name" value="GIYc"/>
    <property type="match status" value="1"/>
</dbReference>
<protein>
    <recommendedName>
        <fullName evidence="7">UvrABC system protein C</fullName>
        <shortName evidence="7">Protein UvrC</shortName>
    </recommendedName>
    <alternativeName>
        <fullName evidence="7">Excinuclease ABC subunit C</fullName>
    </alternativeName>
</protein>
<evidence type="ECO:0000256" key="5">
    <source>
        <dbReference type="ARBA" id="ARBA00023204"/>
    </source>
</evidence>
<comment type="similarity">
    <text evidence="7">Belongs to the UvrC family.</text>
</comment>
<dbReference type="GO" id="GO:0009380">
    <property type="term" value="C:excinuclease repair complex"/>
    <property type="evidence" value="ECO:0007669"/>
    <property type="project" value="InterPro"/>
</dbReference>
<dbReference type="GO" id="GO:0009432">
    <property type="term" value="P:SOS response"/>
    <property type="evidence" value="ECO:0007669"/>
    <property type="project" value="UniProtKB-UniRule"/>
</dbReference>
<dbReference type="SUPFAM" id="SSF46600">
    <property type="entry name" value="C-terminal UvrC-binding domain of UvrB"/>
    <property type="match status" value="1"/>
</dbReference>
<gene>
    <name evidence="7" type="primary">uvrC</name>
    <name evidence="11" type="ORF">SAMN05660835_01490</name>
</gene>
<comment type="function">
    <text evidence="7">The UvrABC repair system catalyzes the recognition and processing of DNA lesions. UvrC both incises the 5' and 3' sides of the lesion. The N-terminal half is responsible for the 3' incision and the C-terminal half is responsible for the 5' incision.</text>
</comment>
<dbReference type="Pfam" id="PF08459">
    <property type="entry name" value="UvrC_RNaseH_dom"/>
    <property type="match status" value="1"/>
</dbReference>
<dbReference type="InterPro" id="IPR038476">
    <property type="entry name" value="UvrC_RNase_H_dom_sf"/>
</dbReference>
<dbReference type="InterPro" id="IPR001162">
    <property type="entry name" value="UvrC_RNase_H_dom"/>
</dbReference>
<name>A0A1G6Q2M7_9BACT</name>
<dbReference type="InterPro" id="IPR047296">
    <property type="entry name" value="GIY-YIG_UvrC_Cho"/>
</dbReference>
<proteinExistence type="inferred from homology"/>
<dbReference type="OrthoDB" id="9804933at2"/>
<dbReference type="Pfam" id="PF01541">
    <property type="entry name" value="GIY-YIG"/>
    <property type="match status" value="1"/>
</dbReference>
<dbReference type="EMBL" id="FMYU01000010">
    <property type="protein sequence ID" value="SDC85875.1"/>
    <property type="molecule type" value="Genomic_DNA"/>
</dbReference>
<evidence type="ECO:0000256" key="1">
    <source>
        <dbReference type="ARBA" id="ARBA00022490"/>
    </source>
</evidence>
<dbReference type="InterPro" id="IPR050066">
    <property type="entry name" value="UvrABC_protein_C"/>
</dbReference>
<evidence type="ECO:0000256" key="4">
    <source>
        <dbReference type="ARBA" id="ARBA00022881"/>
    </source>
</evidence>
<dbReference type="InterPro" id="IPR036876">
    <property type="entry name" value="UVR_dom_sf"/>
</dbReference>
<dbReference type="Gene3D" id="3.30.420.340">
    <property type="entry name" value="UvrC, RNAse H endonuclease domain"/>
    <property type="match status" value="1"/>
</dbReference>
<dbReference type="Gene3D" id="3.40.1440.10">
    <property type="entry name" value="GIY-YIG endonuclease"/>
    <property type="match status" value="1"/>
</dbReference>